<dbReference type="EMBL" id="JACRSS010000001">
    <property type="protein sequence ID" value="MBC8538048.1"/>
    <property type="molecule type" value="Genomic_DNA"/>
</dbReference>
<dbReference type="GO" id="GO:0003697">
    <property type="term" value="F:single-stranded DNA binding"/>
    <property type="evidence" value="ECO:0007669"/>
    <property type="project" value="InterPro"/>
</dbReference>
<protein>
    <submittedName>
        <fullName evidence="3">Single-stranded DNA-binding protein</fullName>
    </submittedName>
</protein>
<dbReference type="GO" id="GO:0009295">
    <property type="term" value="C:nucleoid"/>
    <property type="evidence" value="ECO:0007669"/>
    <property type="project" value="TreeGrafter"/>
</dbReference>
<dbReference type="Pfam" id="PF00436">
    <property type="entry name" value="SSB"/>
    <property type="match status" value="1"/>
</dbReference>
<name>A0A926DH62_9FIRM</name>
<dbReference type="InterPro" id="IPR000424">
    <property type="entry name" value="Primosome_PriB/ssb"/>
</dbReference>
<sequence>MITNETNQAELSGKVLEEPKPSHSIYGESFFIFPLEVPRLSGHVDVLPVILPERLLAQAGLSKGARIGLRGQLRSYNRIIEGSSRLELKIFAKEIYGFPEGDCLNRMEMTGFLCKPPIYRTTPFGREITDMLVAVNRSYNKSDYIPTIAWGRNARMAKNLPVGQKIRVEGRIQSREYEKLLESGERIRRVAYEVSASALSLQEPPAGE</sequence>
<dbReference type="InterPro" id="IPR011344">
    <property type="entry name" value="ssDNA-bd"/>
</dbReference>
<evidence type="ECO:0000256" key="2">
    <source>
        <dbReference type="PROSITE-ProRule" id="PRU00252"/>
    </source>
</evidence>
<evidence type="ECO:0000313" key="3">
    <source>
        <dbReference type="EMBL" id="MBC8538048.1"/>
    </source>
</evidence>
<dbReference type="AlphaFoldDB" id="A0A926DH62"/>
<dbReference type="GO" id="GO:0006260">
    <property type="term" value="P:DNA replication"/>
    <property type="evidence" value="ECO:0007669"/>
    <property type="project" value="InterPro"/>
</dbReference>
<dbReference type="PANTHER" id="PTHR10302">
    <property type="entry name" value="SINGLE-STRANDED DNA-BINDING PROTEIN"/>
    <property type="match status" value="1"/>
</dbReference>
<dbReference type="CDD" id="cd04496">
    <property type="entry name" value="SSB_OBF"/>
    <property type="match status" value="1"/>
</dbReference>
<proteinExistence type="predicted"/>
<dbReference type="PROSITE" id="PS50935">
    <property type="entry name" value="SSB"/>
    <property type="match status" value="2"/>
</dbReference>
<dbReference type="Gene3D" id="2.40.50.140">
    <property type="entry name" value="Nucleic acid-binding proteins"/>
    <property type="match status" value="2"/>
</dbReference>
<comment type="caution">
    <text evidence="3">The sequence shown here is derived from an EMBL/GenBank/DDBJ whole genome shotgun (WGS) entry which is preliminary data.</text>
</comment>
<evidence type="ECO:0000256" key="1">
    <source>
        <dbReference type="ARBA" id="ARBA00023125"/>
    </source>
</evidence>
<dbReference type="NCBIfam" id="NF004476">
    <property type="entry name" value="PRK05813.1"/>
    <property type="match status" value="1"/>
</dbReference>
<dbReference type="RefSeq" id="WP_249279838.1">
    <property type="nucleotide sequence ID" value="NZ_JACRSS010000001.1"/>
</dbReference>
<gene>
    <name evidence="3" type="ORF">H8693_03770</name>
</gene>
<dbReference type="SUPFAM" id="SSF50249">
    <property type="entry name" value="Nucleic acid-binding proteins"/>
    <property type="match status" value="1"/>
</dbReference>
<evidence type="ECO:0000313" key="4">
    <source>
        <dbReference type="Proteomes" id="UP000617951"/>
    </source>
</evidence>
<organism evidence="3 4">
    <name type="scientific">Guopingia tenuis</name>
    <dbReference type="NCBI Taxonomy" id="2763656"/>
    <lineage>
        <taxon>Bacteria</taxon>
        <taxon>Bacillati</taxon>
        <taxon>Bacillota</taxon>
        <taxon>Clostridia</taxon>
        <taxon>Christensenellales</taxon>
        <taxon>Christensenellaceae</taxon>
        <taxon>Guopingia</taxon>
    </lineage>
</organism>
<accession>A0A926DH62</accession>
<keyword evidence="1 2" id="KW-0238">DNA-binding</keyword>
<keyword evidence="4" id="KW-1185">Reference proteome</keyword>
<reference evidence="3" key="1">
    <citation type="submission" date="2020-08" db="EMBL/GenBank/DDBJ databases">
        <title>Genome public.</title>
        <authorList>
            <person name="Liu C."/>
            <person name="Sun Q."/>
        </authorList>
    </citation>
    <scope>NUCLEOTIDE SEQUENCE</scope>
    <source>
        <strain evidence="3">NSJ-63</strain>
    </source>
</reference>
<dbReference type="InterPro" id="IPR012340">
    <property type="entry name" value="NA-bd_OB-fold"/>
</dbReference>
<dbReference type="Proteomes" id="UP000617951">
    <property type="component" value="Unassembled WGS sequence"/>
</dbReference>
<dbReference type="PANTHER" id="PTHR10302:SF27">
    <property type="entry name" value="SINGLE-STRANDED DNA-BINDING PROTEIN"/>
    <property type="match status" value="1"/>
</dbReference>